<comment type="caution">
    <text evidence="2">The sequence shown here is derived from an EMBL/GenBank/DDBJ whole genome shotgun (WGS) entry which is preliminary data.</text>
</comment>
<organism evidence="2 3">
    <name type="scientific">Flavobacterium aquatile LMG 4008 = ATCC 11947</name>
    <dbReference type="NCBI Taxonomy" id="1453498"/>
    <lineage>
        <taxon>Bacteria</taxon>
        <taxon>Pseudomonadati</taxon>
        <taxon>Bacteroidota</taxon>
        <taxon>Flavobacteriia</taxon>
        <taxon>Flavobacteriales</taxon>
        <taxon>Flavobacteriaceae</taxon>
        <taxon>Flavobacterium</taxon>
    </lineage>
</organism>
<name>A0A095SR39_9FLAO</name>
<reference evidence="2 3" key="1">
    <citation type="submission" date="2014-09" db="EMBL/GenBank/DDBJ databases">
        <title>Whole Genome Shotgun of Flavobacterium aquatile LMG 4008.</title>
        <authorList>
            <person name="Gale A.N."/>
            <person name="Pipes S.E."/>
            <person name="Newman J.D."/>
        </authorList>
    </citation>
    <scope>NUCLEOTIDE SEQUENCE [LARGE SCALE GENOMIC DNA]</scope>
    <source>
        <strain evidence="2 3">LMG 4008</strain>
    </source>
</reference>
<feature type="signal peptide" evidence="1">
    <location>
        <begin position="1"/>
        <end position="20"/>
    </location>
</feature>
<gene>
    <name evidence="2" type="ORF">LG45_12520</name>
</gene>
<keyword evidence="3" id="KW-1185">Reference proteome</keyword>
<keyword evidence="1" id="KW-0732">Signal</keyword>
<feature type="chain" id="PRO_5001910424" evidence="1">
    <location>
        <begin position="21"/>
        <end position="154"/>
    </location>
</feature>
<dbReference type="Proteomes" id="UP000029554">
    <property type="component" value="Unassembled WGS sequence"/>
</dbReference>
<sequence length="154" mass="17270">MKTPKSAVILLLLLVLASCGSIKSTLKNVDNTAKKPAIKDKQFVITEYSNDAKYGYNQDYPINLGFDNEKIAPKNVAYFFNALTDKNGNSVKYEKIETCCPFPSKRTKIGAGTLDVYEITLDNNKKVKLYLNIYEKGKIMCPNGFELKKQAIVN</sequence>
<dbReference type="STRING" id="1453498.LG45_12520"/>
<proteinExistence type="predicted"/>
<dbReference type="OrthoDB" id="5522619at2"/>
<evidence type="ECO:0000313" key="2">
    <source>
        <dbReference type="EMBL" id="KGD67047.1"/>
    </source>
</evidence>
<protein>
    <submittedName>
        <fullName evidence="2">2-dehydro-3-deoxyphosphooctonate aldolase</fullName>
    </submittedName>
</protein>
<dbReference type="EMBL" id="JRHH01000005">
    <property type="protein sequence ID" value="KGD67047.1"/>
    <property type="molecule type" value="Genomic_DNA"/>
</dbReference>
<dbReference type="eggNOG" id="ENOG5033156">
    <property type="taxonomic scope" value="Bacteria"/>
</dbReference>
<dbReference type="RefSeq" id="WP_035127558.1">
    <property type="nucleotide sequence ID" value="NZ_JRHH01000005.1"/>
</dbReference>
<dbReference type="PROSITE" id="PS51257">
    <property type="entry name" value="PROKAR_LIPOPROTEIN"/>
    <property type="match status" value="1"/>
</dbReference>
<evidence type="ECO:0000313" key="3">
    <source>
        <dbReference type="Proteomes" id="UP000029554"/>
    </source>
</evidence>
<accession>A0A095SR39</accession>
<evidence type="ECO:0000256" key="1">
    <source>
        <dbReference type="SAM" id="SignalP"/>
    </source>
</evidence>
<dbReference type="AlphaFoldDB" id="A0A095SR39"/>